<evidence type="ECO:0000313" key="4">
    <source>
        <dbReference type="Proteomes" id="UP001551695"/>
    </source>
</evidence>
<dbReference type="EMBL" id="JBFAKC010000016">
    <property type="protein sequence ID" value="MEV0711588.1"/>
    <property type="molecule type" value="Genomic_DNA"/>
</dbReference>
<keyword evidence="4" id="KW-1185">Reference proteome</keyword>
<name>A0ABV3G1W3_9NOCA</name>
<evidence type="ECO:0000256" key="2">
    <source>
        <dbReference type="SAM" id="MobiDB-lite"/>
    </source>
</evidence>
<evidence type="ECO:0000256" key="1">
    <source>
        <dbReference type="SAM" id="Coils"/>
    </source>
</evidence>
<proteinExistence type="predicted"/>
<keyword evidence="1" id="KW-0175">Coiled coil</keyword>
<evidence type="ECO:0000313" key="3">
    <source>
        <dbReference type="EMBL" id="MEV0711588.1"/>
    </source>
</evidence>
<feature type="coiled-coil region" evidence="1">
    <location>
        <begin position="36"/>
        <end position="63"/>
    </location>
</feature>
<protein>
    <recommendedName>
        <fullName evidence="5">Ribbon-helix-helix protein, CopG family</fullName>
    </recommendedName>
</protein>
<comment type="caution">
    <text evidence="3">The sequence shown here is derived from an EMBL/GenBank/DDBJ whole genome shotgun (WGS) entry which is preliminary data.</text>
</comment>
<evidence type="ECO:0008006" key="5">
    <source>
        <dbReference type="Google" id="ProtNLM"/>
    </source>
</evidence>
<gene>
    <name evidence="3" type="ORF">AB0I48_28915</name>
</gene>
<feature type="region of interest" description="Disordered" evidence="2">
    <location>
        <begin position="66"/>
        <end position="88"/>
    </location>
</feature>
<accession>A0ABV3G1W3</accession>
<reference evidence="3 4" key="1">
    <citation type="submission" date="2024-06" db="EMBL/GenBank/DDBJ databases">
        <title>The Natural Products Discovery Center: Release of the First 8490 Sequenced Strains for Exploring Actinobacteria Biosynthetic Diversity.</title>
        <authorList>
            <person name="Kalkreuter E."/>
            <person name="Kautsar S.A."/>
            <person name="Yang D."/>
            <person name="Bader C.D."/>
            <person name="Teijaro C.N."/>
            <person name="Fluegel L."/>
            <person name="Davis C.M."/>
            <person name="Simpson J.R."/>
            <person name="Lauterbach L."/>
            <person name="Steele A.D."/>
            <person name="Gui C."/>
            <person name="Meng S."/>
            <person name="Li G."/>
            <person name="Viehrig K."/>
            <person name="Ye F."/>
            <person name="Su P."/>
            <person name="Kiefer A.F."/>
            <person name="Nichols A."/>
            <person name="Cepeda A.J."/>
            <person name="Yan W."/>
            <person name="Fan B."/>
            <person name="Jiang Y."/>
            <person name="Adhikari A."/>
            <person name="Zheng C.-J."/>
            <person name="Schuster L."/>
            <person name="Cowan T.M."/>
            <person name="Smanski M.J."/>
            <person name="Chevrette M.G."/>
            <person name="De Carvalho L.P.S."/>
            <person name="Shen B."/>
        </authorList>
    </citation>
    <scope>NUCLEOTIDE SEQUENCE [LARGE SCALE GENOMIC DNA]</scope>
    <source>
        <strain evidence="3 4">NPDC050403</strain>
    </source>
</reference>
<organism evidence="3 4">
    <name type="scientific">Nocardia aurea</name>
    <dbReference type="NCBI Taxonomy" id="2144174"/>
    <lineage>
        <taxon>Bacteria</taxon>
        <taxon>Bacillati</taxon>
        <taxon>Actinomycetota</taxon>
        <taxon>Actinomycetes</taxon>
        <taxon>Mycobacteriales</taxon>
        <taxon>Nocardiaceae</taxon>
        <taxon>Nocardia</taxon>
    </lineage>
</organism>
<dbReference type="RefSeq" id="WP_357788098.1">
    <property type="nucleotide sequence ID" value="NZ_JBFAKC010000016.1"/>
</dbReference>
<dbReference type="Proteomes" id="UP001551695">
    <property type="component" value="Unassembled WGS sequence"/>
</dbReference>
<sequence length="88" mass="10070">MVKSGRTLQVRVDDETARKFAVVARARRMTESELLRVTINNMLRETENNVDMLKAKLRAEFEEATRDLDELLPSSPPAAASKRSQPRR</sequence>